<feature type="transmembrane region" description="Helical" evidence="1">
    <location>
        <begin position="12"/>
        <end position="35"/>
    </location>
</feature>
<comment type="caution">
    <text evidence="2">The sequence shown here is derived from an EMBL/GenBank/DDBJ whole genome shotgun (WGS) entry which is preliminary data.</text>
</comment>
<sequence>MDTVTLVAKELWQVTLAALIFGAGLPAIFAFGVRFHSRATVSADGGAAVSPGRRRAAAATAALCFAVVLVAVVAGVLFVAKAFLAARLGIHLFGQG</sequence>
<keyword evidence="1" id="KW-0812">Transmembrane</keyword>
<keyword evidence="1" id="KW-1133">Transmembrane helix</keyword>
<feature type="transmembrane region" description="Helical" evidence="1">
    <location>
        <begin position="56"/>
        <end position="80"/>
    </location>
</feature>
<proteinExistence type="predicted"/>
<protein>
    <submittedName>
        <fullName evidence="2">Uncharacterized protein</fullName>
    </submittedName>
</protein>
<organism evidence="2 3">
    <name type="scientific">Nocardia transvalensis</name>
    <dbReference type="NCBI Taxonomy" id="37333"/>
    <lineage>
        <taxon>Bacteria</taxon>
        <taxon>Bacillati</taxon>
        <taxon>Actinomycetota</taxon>
        <taxon>Actinomycetes</taxon>
        <taxon>Mycobacteriales</taxon>
        <taxon>Nocardiaceae</taxon>
        <taxon>Nocardia</taxon>
    </lineage>
</organism>
<dbReference type="EMBL" id="JACHIT010000001">
    <property type="protein sequence ID" value="MBB5914447.1"/>
    <property type="molecule type" value="Genomic_DNA"/>
</dbReference>
<reference evidence="2 3" key="1">
    <citation type="submission" date="2020-08" db="EMBL/GenBank/DDBJ databases">
        <title>Sequencing the genomes of 1000 actinobacteria strains.</title>
        <authorList>
            <person name="Klenk H.-P."/>
        </authorList>
    </citation>
    <scope>NUCLEOTIDE SEQUENCE [LARGE SCALE GENOMIC DNA]</scope>
    <source>
        <strain evidence="2 3">DSM 43582</strain>
    </source>
</reference>
<dbReference type="AlphaFoldDB" id="A0A7W9UIQ8"/>
<gene>
    <name evidence="2" type="ORF">BJY24_003314</name>
</gene>
<name>A0A7W9UIQ8_9NOCA</name>
<evidence type="ECO:0000313" key="2">
    <source>
        <dbReference type="EMBL" id="MBB5914447.1"/>
    </source>
</evidence>
<dbReference type="Proteomes" id="UP000540412">
    <property type="component" value="Unassembled WGS sequence"/>
</dbReference>
<accession>A0A7W9UIQ8</accession>
<evidence type="ECO:0000313" key="3">
    <source>
        <dbReference type="Proteomes" id="UP000540412"/>
    </source>
</evidence>
<evidence type="ECO:0000256" key="1">
    <source>
        <dbReference type="SAM" id="Phobius"/>
    </source>
</evidence>
<keyword evidence="3" id="KW-1185">Reference proteome</keyword>
<keyword evidence="1" id="KW-0472">Membrane</keyword>
<dbReference type="RefSeq" id="WP_040751045.1">
    <property type="nucleotide sequence ID" value="NZ_JACHIT010000001.1"/>
</dbReference>